<sequence>MKVLMLHNRYQLAGGEDGVVQAEKQLLEANGHQVCLLEVNNDEIKTAWDKAVAAFSAVYSYSAKQQVNKQIVHFRPDVAHVHNFFPLLSPSVYDACRENKVPVVQTLHNYRLACPKAMPFRDGKVCEDCINELIPWQGVVHNCYRNSLLESSVVAGMLTWHKLRRTWLERVNAYIVFTQFQKEKMLQAGLPAQKIHIKPNFIFPPSFSDQIQQRSNYILFIGRLSQEKGAAVLIDAYIQHNLCVPLKIVGDGPLRESLQQKVLNTNAEKYIDFLGFKDKKTVFSLMQGAQFLIFPSIWYEGFPLTLAEAFSCGLPVLVSRLGGMTEIVENGVTGFHFEAENPSDLSAKIEWAITHPETISTMGKNAQYTYKTKYTPETNYQQLMEIYQQVRGGNDEGCGKINI</sequence>
<dbReference type="PANTHER" id="PTHR45947:SF13">
    <property type="entry name" value="TRANSFERASE"/>
    <property type="match status" value="1"/>
</dbReference>
<dbReference type="PANTHER" id="PTHR45947">
    <property type="entry name" value="SULFOQUINOVOSYL TRANSFERASE SQD2"/>
    <property type="match status" value="1"/>
</dbReference>
<protein>
    <submittedName>
        <fullName evidence="3">Glycosyltransferase family 4 protein</fullName>
    </submittedName>
</protein>
<accession>A0AAP5M9S1</accession>
<dbReference type="Pfam" id="PF00534">
    <property type="entry name" value="Glycos_transf_1"/>
    <property type="match status" value="1"/>
</dbReference>
<keyword evidence="4" id="KW-1185">Reference proteome</keyword>
<feature type="domain" description="Glycosyl transferase family 1" evidence="1">
    <location>
        <begin position="210"/>
        <end position="367"/>
    </location>
</feature>
<dbReference type="InterPro" id="IPR050194">
    <property type="entry name" value="Glycosyltransferase_grp1"/>
</dbReference>
<dbReference type="Pfam" id="PF13439">
    <property type="entry name" value="Glyco_transf_4"/>
    <property type="match status" value="1"/>
</dbReference>
<evidence type="ECO:0000259" key="2">
    <source>
        <dbReference type="Pfam" id="PF13439"/>
    </source>
</evidence>
<dbReference type="AlphaFoldDB" id="A0AAP5M9S1"/>
<dbReference type="Proteomes" id="UP000667802">
    <property type="component" value="Unassembled WGS sequence"/>
</dbReference>
<dbReference type="GO" id="GO:0016757">
    <property type="term" value="F:glycosyltransferase activity"/>
    <property type="evidence" value="ECO:0007669"/>
    <property type="project" value="InterPro"/>
</dbReference>
<comment type="caution">
    <text evidence="3">The sequence shown here is derived from an EMBL/GenBank/DDBJ whole genome shotgun (WGS) entry which is preliminary data.</text>
</comment>
<evidence type="ECO:0000313" key="4">
    <source>
        <dbReference type="Proteomes" id="UP000667802"/>
    </source>
</evidence>
<proteinExistence type="predicted"/>
<dbReference type="Gene3D" id="3.40.50.2000">
    <property type="entry name" value="Glycogen Phosphorylase B"/>
    <property type="match status" value="2"/>
</dbReference>
<name>A0AAP5M9S1_9CYAN</name>
<evidence type="ECO:0000259" key="1">
    <source>
        <dbReference type="Pfam" id="PF00534"/>
    </source>
</evidence>
<dbReference type="EMBL" id="JAALHA020000003">
    <property type="protein sequence ID" value="MDR9894724.1"/>
    <property type="molecule type" value="Genomic_DNA"/>
</dbReference>
<evidence type="ECO:0000313" key="3">
    <source>
        <dbReference type="EMBL" id="MDR9894724.1"/>
    </source>
</evidence>
<gene>
    <name evidence="3" type="ORF">G7B40_009095</name>
</gene>
<dbReference type="SUPFAM" id="SSF53756">
    <property type="entry name" value="UDP-Glycosyltransferase/glycogen phosphorylase"/>
    <property type="match status" value="1"/>
</dbReference>
<dbReference type="InterPro" id="IPR028098">
    <property type="entry name" value="Glyco_trans_4-like_N"/>
</dbReference>
<organism evidence="3 4">
    <name type="scientific">Aetokthonos hydrillicola Thurmond2011</name>
    <dbReference type="NCBI Taxonomy" id="2712845"/>
    <lineage>
        <taxon>Bacteria</taxon>
        <taxon>Bacillati</taxon>
        <taxon>Cyanobacteriota</taxon>
        <taxon>Cyanophyceae</taxon>
        <taxon>Nostocales</taxon>
        <taxon>Hapalosiphonaceae</taxon>
        <taxon>Aetokthonos</taxon>
    </lineage>
</organism>
<dbReference type="InterPro" id="IPR001296">
    <property type="entry name" value="Glyco_trans_1"/>
</dbReference>
<feature type="domain" description="Glycosyltransferase subfamily 4-like N-terminal" evidence="2">
    <location>
        <begin position="27"/>
        <end position="202"/>
    </location>
</feature>
<dbReference type="CDD" id="cd03801">
    <property type="entry name" value="GT4_PimA-like"/>
    <property type="match status" value="1"/>
</dbReference>
<reference evidence="4" key="1">
    <citation type="journal article" date="2021" name="Science">
        <title>Hunting the eagle killer: A cyanobacterial neurotoxin causes vacuolar myelinopathy.</title>
        <authorList>
            <person name="Breinlinger S."/>
            <person name="Phillips T.J."/>
            <person name="Haram B.N."/>
            <person name="Mares J."/>
            <person name="Martinez Yerena J.A."/>
            <person name="Hrouzek P."/>
            <person name="Sobotka R."/>
            <person name="Henderson W.M."/>
            <person name="Schmieder P."/>
            <person name="Williams S.M."/>
            <person name="Lauderdale J.D."/>
            <person name="Wilde H.D."/>
            <person name="Gerrin W."/>
            <person name="Kust A."/>
            <person name="Washington J.W."/>
            <person name="Wagner C."/>
            <person name="Geier B."/>
            <person name="Liebeke M."/>
            <person name="Enke H."/>
            <person name="Niedermeyer T.H.J."/>
            <person name="Wilde S.B."/>
        </authorList>
    </citation>
    <scope>NUCLEOTIDE SEQUENCE [LARGE SCALE GENOMIC DNA]</scope>
    <source>
        <strain evidence="4">Thurmond2011</strain>
    </source>
</reference>
<dbReference type="RefSeq" id="WP_208339751.1">
    <property type="nucleotide sequence ID" value="NZ_CAWQFN010000563.1"/>
</dbReference>